<sequence>MTWARSFLNLISHTWFLSIIQNEFRTGKIDLDSTMKLLEKLQMPFDFTHVKHVFKVKNRWIKQLNVFRSPVTYLIFADFLKLMF</sequence>
<proteinExistence type="predicted"/>
<protein>
    <submittedName>
        <fullName evidence="1">Uncharacterized protein</fullName>
    </submittedName>
</protein>
<dbReference type="Proteomes" id="UP000694541">
    <property type="component" value="Unplaced"/>
</dbReference>
<name>A0A8B9NQI0_9AVES</name>
<accession>A0A8B9NQI0</accession>
<keyword evidence="2" id="KW-1185">Reference proteome</keyword>
<organism evidence="1 2">
    <name type="scientific">Accipiter nisus</name>
    <name type="common">Eurasian sparrowhawk</name>
    <dbReference type="NCBI Taxonomy" id="211598"/>
    <lineage>
        <taxon>Eukaryota</taxon>
        <taxon>Metazoa</taxon>
        <taxon>Chordata</taxon>
        <taxon>Craniata</taxon>
        <taxon>Vertebrata</taxon>
        <taxon>Euteleostomi</taxon>
        <taxon>Archelosauria</taxon>
        <taxon>Archosauria</taxon>
        <taxon>Dinosauria</taxon>
        <taxon>Saurischia</taxon>
        <taxon>Theropoda</taxon>
        <taxon>Coelurosauria</taxon>
        <taxon>Aves</taxon>
        <taxon>Neognathae</taxon>
        <taxon>Neoaves</taxon>
        <taxon>Telluraves</taxon>
        <taxon>Accipitrimorphae</taxon>
        <taxon>Accipitriformes</taxon>
        <taxon>Accipitridae</taxon>
        <taxon>Accipitrinae</taxon>
        <taxon>Accipiter</taxon>
    </lineage>
</organism>
<evidence type="ECO:0000313" key="1">
    <source>
        <dbReference type="Ensembl" id="ENSANIP00000025324.1"/>
    </source>
</evidence>
<evidence type="ECO:0000313" key="2">
    <source>
        <dbReference type="Proteomes" id="UP000694541"/>
    </source>
</evidence>
<dbReference type="AlphaFoldDB" id="A0A8B9NQI0"/>
<reference evidence="1" key="1">
    <citation type="submission" date="2025-08" db="UniProtKB">
        <authorList>
            <consortium name="Ensembl"/>
        </authorList>
    </citation>
    <scope>IDENTIFICATION</scope>
</reference>
<reference evidence="1" key="2">
    <citation type="submission" date="2025-09" db="UniProtKB">
        <authorList>
            <consortium name="Ensembl"/>
        </authorList>
    </citation>
    <scope>IDENTIFICATION</scope>
</reference>
<dbReference type="Ensembl" id="ENSANIT00000026164.1">
    <property type="protein sequence ID" value="ENSANIP00000025324.1"/>
    <property type="gene ID" value="ENSANIG00000017079.1"/>
</dbReference>